<feature type="transmembrane region" description="Helical" evidence="1">
    <location>
        <begin position="78"/>
        <end position="99"/>
    </location>
</feature>
<evidence type="ECO:0000256" key="1">
    <source>
        <dbReference type="SAM" id="Phobius"/>
    </source>
</evidence>
<evidence type="ECO:0000313" key="3">
    <source>
        <dbReference type="Proteomes" id="UP000586042"/>
    </source>
</evidence>
<keyword evidence="1" id="KW-0812">Transmembrane</keyword>
<sequence>MTKDTTTDMTRDGGDVEALTRALARVEPGSRGADPSGAGARTLLASIVAAPAAEDPLAGVSTSGSTVTPLRRRGLGRLAAGLAVAAALAGGIVVGPSLLGKGGATPSYAVTKDDHGVVTIQVRDFSDADGLRRRLEELGVPAIVDYVPLGKRCERPRTGYVEDVPRGLYSLPESIPGETMSWQMRIDTRLFRPGETFVWTIGEGGTSTILMKNPVRPCEFVPDRPPLEEVDGEGFRLATTEGGSLAGYRVDGKTVGEVVPEIRKRGLKVTFMVMSGPDGLGERYLQGRTSPISTVGDDWVVWDALDARKGEVFLCVSKQRYDRNPLFGGPRDAVIKD</sequence>
<keyword evidence="1" id="KW-0472">Membrane</keyword>
<keyword evidence="3" id="KW-1185">Reference proteome</keyword>
<organism evidence="2 3">
    <name type="scientific">Nonomuraea montanisoli</name>
    <dbReference type="NCBI Taxonomy" id="2741721"/>
    <lineage>
        <taxon>Bacteria</taxon>
        <taxon>Bacillati</taxon>
        <taxon>Actinomycetota</taxon>
        <taxon>Actinomycetes</taxon>
        <taxon>Streptosporangiales</taxon>
        <taxon>Streptosporangiaceae</taxon>
        <taxon>Nonomuraea</taxon>
    </lineage>
</organism>
<gene>
    <name evidence="2" type="ORF">HTZ77_39595</name>
</gene>
<reference evidence="2 3" key="1">
    <citation type="submission" date="2020-06" db="EMBL/GenBank/DDBJ databases">
        <title>Nonomuraea sp. SMC257, a novel actinomycete isolated from soil.</title>
        <authorList>
            <person name="Chanama M."/>
        </authorList>
    </citation>
    <scope>NUCLEOTIDE SEQUENCE [LARGE SCALE GENOMIC DNA]</scope>
    <source>
        <strain evidence="2 3">SMC257</strain>
    </source>
</reference>
<dbReference type="Proteomes" id="UP000586042">
    <property type="component" value="Unassembled WGS sequence"/>
</dbReference>
<comment type="caution">
    <text evidence="2">The sequence shown here is derived from an EMBL/GenBank/DDBJ whole genome shotgun (WGS) entry which is preliminary data.</text>
</comment>
<accession>A0A7Y6IG38</accession>
<dbReference type="AlphaFoldDB" id="A0A7Y6IG38"/>
<name>A0A7Y6IG38_9ACTN</name>
<keyword evidence="1" id="KW-1133">Transmembrane helix</keyword>
<dbReference type="RefSeq" id="WP_175594900.1">
    <property type="nucleotide sequence ID" value="NZ_JABWGN010000020.1"/>
</dbReference>
<evidence type="ECO:0000313" key="2">
    <source>
        <dbReference type="EMBL" id="NUW37461.1"/>
    </source>
</evidence>
<dbReference type="EMBL" id="JABWGN010000020">
    <property type="protein sequence ID" value="NUW37461.1"/>
    <property type="molecule type" value="Genomic_DNA"/>
</dbReference>
<protein>
    <submittedName>
        <fullName evidence="2">Uncharacterized protein</fullName>
    </submittedName>
</protein>
<proteinExistence type="predicted"/>